<dbReference type="OrthoDB" id="330499at2759"/>
<sequence length="526" mass="61014">MKKPIRKVGLLEMKRRNDNEPRKFEKEQQQSYTVVTSKCYQKTLRSTSGNKRHSVMDKTAKSDANIRQAREHLKRIDVSKSIGKQEAQAAFVHQVPEQQSSATNPAPRSKVCSEQASALTLSSATVKTNKLSGSKLEKKSGSKERVARLNGDASGNECHTDEAFTKQVSDTMDLKLINEYRRTQRIPKPQAKIPAWNIDDEPKQTAAGGKQKIPRLRDEETVSASLPAPRFIRCRTPVPRVVTATTPSTFCGDTAHLRHVTPHLQMSSKSVATTYRKAVTFTQSSQQQQQQQQQQWQQSPTSCFGVALKRIDRFGTLHRNNPRGAITQIAPKKPWVPKWRRIQRSEEEEEEAEEVPTVETSGYRRVPSRRPSQIVVIEKDEKDMTEAEKAMLGAKRRQEEEEAVKLQEYEERRRVEREREEEELRKLKEKKERRKLEREEEERQFQEKLRQEEERRKQEEEERKAKQEAEKRKKEEEKRKRQQMLSSQFANAATGQTGRNFVIPQKTDRADKFGNIVQVNPWKIHN</sequence>
<feature type="region of interest" description="Disordered" evidence="1">
    <location>
        <begin position="1"/>
        <end position="29"/>
    </location>
</feature>
<feature type="region of interest" description="Disordered" evidence="1">
    <location>
        <begin position="344"/>
        <end position="506"/>
    </location>
</feature>
<feature type="region of interest" description="Disordered" evidence="1">
    <location>
        <begin position="201"/>
        <end position="221"/>
    </location>
</feature>
<evidence type="ECO:0000313" key="2">
    <source>
        <dbReference type="EMBL" id="VDN38731.1"/>
    </source>
</evidence>
<feature type="region of interest" description="Disordered" evidence="1">
    <location>
        <begin position="44"/>
        <end position="68"/>
    </location>
</feature>
<dbReference type="EMBL" id="UYRT01093209">
    <property type="protein sequence ID" value="VDN38731.1"/>
    <property type="molecule type" value="Genomic_DNA"/>
</dbReference>
<dbReference type="GO" id="GO:0005523">
    <property type="term" value="F:tropomyosin binding"/>
    <property type="evidence" value="ECO:0007669"/>
    <property type="project" value="TreeGrafter"/>
</dbReference>
<name>A0A183EL40_9BILA</name>
<feature type="compositionally biased region" description="Basic and acidic residues" evidence="1">
    <location>
        <begin position="377"/>
        <end position="389"/>
    </location>
</feature>
<dbReference type="PANTHER" id="PTHR11521">
    <property type="entry name" value="TROPONIN T"/>
    <property type="match status" value="1"/>
</dbReference>
<dbReference type="PANTHER" id="PTHR11521:SF1">
    <property type="entry name" value="TROPONIN T, SKELETAL MUSCLE"/>
    <property type="match status" value="1"/>
</dbReference>
<keyword evidence="3" id="KW-1185">Reference proteome</keyword>
<dbReference type="GO" id="GO:0005861">
    <property type="term" value="C:troponin complex"/>
    <property type="evidence" value="ECO:0007669"/>
    <property type="project" value="InterPro"/>
</dbReference>
<gene>
    <name evidence="2" type="ORF">GPUH_LOCUS21679</name>
</gene>
<evidence type="ECO:0000313" key="3">
    <source>
        <dbReference type="Proteomes" id="UP000271098"/>
    </source>
</evidence>
<dbReference type="WBParaSite" id="GPUH_0002170801-mRNA-1">
    <property type="protein sequence ID" value="GPUH_0002170801-mRNA-1"/>
    <property type="gene ID" value="GPUH_0002170801"/>
</dbReference>
<feature type="compositionally biased region" description="Acidic residues" evidence="1">
    <location>
        <begin position="346"/>
        <end position="356"/>
    </location>
</feature>
<dbReference type="InterPro" id="IPR027707">
    <property type="entry name" value="TNNT"/>
</dbReference>
<organism evidence="4">
    <name type="scientific">Gongylonema pulchrum</name>
    <dbReference type="NCBI Taxonomy" id="637853"/>
    <lineage>
        <taxon>Eukaryota</taxon>
        <taxon>Metazoa</taxon>
        <taxon>Ecdysozoa</taxon>
        <taxon>Nematoda</taxon>
        <taxon>Chromadorea</taxon>
        <taxon>Rhabditida</taxon>
        <taxon>Spirurina</taxon>
        <taxon>Spiruromorpha</taxon>
        <taxon>Spiruroidea</taxon>
        <taxon>Gongylonematidae</taxon>
        <taxon>Gongylonema</taxon>
    </lineage>
</organism>
<feature type="compositionally biased region" description="Basic and acidic residues" evidence="1">
    <location>
        <begin position="12"/>
        <end position="28"/>
    </location>
</feature>
<feature type="region of interest" description="Disordered" evidence="1">
    <location>
        <begin position="132"/>
        <end position="158"/>
    </location>
</feature>
<proteinExistence type="predicted"/>
<dbReference type="Proteomes" id="UP000271098">
    <property type="component" value="Unassembled WGS sequence"/>
</dbReference>
<evidence type="ECO:0000256" key="1">
    <source>
        <dbReference type="SAM" id="MobiDB-lite"/>
    </source>
</evidence>
<feature type="compositionally biased region" description="Polar residues" evidence="1">
    <location>
        <begin position="96"/>
        <end position="119"/>
    </location>
</feature>
<dbReference type="AlphaFoldDB" id="A0A183EL40"/>
<feature type="compositionally biased region" description="Basic and acidic residues" evidence="1">
    <location>
        <begin position="135"/>
        <end position="147"/>
    </location>
</feature>
<dbReference type="GO" id="GO:0006936">
    <property type="term" value="P:muscle contraction"/>
    <property type="evidence" value="ECO:0007669"/>
    <property type="project" value="TreeGrafter"/>
</dbReference>
<reference evidence="4" key="1">
    <citation type="submission" date="2016-06" db="UniProtKB">
        <authorList>
            <consortium name="WormBaseParasite"/>
        </authorList>
    </citation>
    <scope>IDENTIFICATION</scope>
</reference>
<feature type="compositionally biased region" description="Basic and acidic residues" evidence="1">
    <location>
        <begin position="396"/>
        <end position="479"/>
    </location>
</feature>
<feature type="region of interest" description="Disordered" evidence="1">
    <location>
        <begin position="92"/>
        <end position="119"/>
    </location>
</feature>
<feature type="compositionally biased region" description="Polar residues" evidence="1">
    <location>
        <begin position="484"/>
        <end position="499"/>
    </location>
</feature>
<dbReference type="GO" id="GO:0045214">
    <property type="term" value="P:sarcomere organization"/>
    <property type="evidence" value="ECO:0007669"/>
    <property type="project" value="TreeGrafter"/>
</dbReference>
<evidence type="ECO:0000313" key="4">
    <source>
        <dbReference type="WBParaSite" id="GPUH_0002170801-mRNA-1"/>
    </source>
</evidence>
<accession>A0A183EL40</accession>
<reference evidence="2 3" key="2">
    <citation type="submission" date="2018-11" db="EMBL/GenBank/DDBJ databases">
        <authorList>
            <consortium name="Pathogen Informatics"/>
        </authorList>
    </citation>
    <scope>NUCLEOTIDE SEQUENCE [LARGE SCALE GENOMIC DNA]</scope>
</reference>
<protein>
    <submittedName>
        <fullName evidence="4">CCDC66 domain-containing protein</fullName>
    </submittedName>
</protein>
<dbReference type="GO" id="GO:0006937">
    <property type="term" value="P:regulation of muscle contraction"/>
    <property type="evidence" value="ECO:0007669"/>
    <property type="project" value="InterPro"/>
</dbReference>